<dbReference type="PROSITE" id="PS50090">
    <property type="entry name" value="MYB_LIKE"/>
    <property type="match status" value="2"/>
</dbReference>
<feature type="compositionally biased region" description="Polar residues" evidence="7">
    <location>
        <begin position="124"/>
        <end position="133"/>
    </location>
</feature>
<dbReference type="CDD" id="cd00167">
    <property type="entry name" value="SANT"/>
    <property type="match status" value="2"/>
</dbReference>
<proteinExistence type="predicted"/>
<dbReference type="GO" id="GO:0005634">
    <property type="term" value="C:nucleus"/>
    <property type="evidence" value="ECO:0007669"/>
    <property type="project" value="UniProtKB-SubCell"/>
</dbReference>
<dbReference type="GO" id="GO:0003677">
    <property type="term" value="F:DNA binding"/>
    <property type="evidence" value="ECO:0007669"/>
    <property type="project" value="UniProtKB-KW"/>
</dbReference>
<accession>A0A8J4Q6B4</accession>
<sequence length="359" mass="40341">MGRAPCCDKANVKKGPWSPEEDAKLKAYIDQHGTGGNWIALPQKVGLKRCGKSCRLRWLNYLRPNIKHGGFSEEEDNIICSLYISIGSRWSIIAAQLPGRTDNDIKNYWNTRLKKKLLGRRKQSNMNNMSSMGGETKDANGQEDDSYSPGLSSSAFERLQLHMQLQSLQNPLSFYNNPALWPKLHPLQEQMIQSLQSLNEFPNTPLMEHALPSPQPVQGQNVGFYESPTAAKVNELEKSLHGISSSDNSVAFINENNSMDSTHVPKANGIEQSNAGIQASVFQAEIDNFHNTKAVDFVPQEDQIAEFDCFKEMNVSKDGVLWWSTNDFDARSASLNSWESTSVLHSQQIFHEYELGYNL</sequence>
<feature type="domain" description="HTH myb-type" evidence="9">
    <location>
        <begin position="63"/>
        <end position="117"/>
    </location>
</feature>
<evidence type="ECO:0000313" key="11">
    <source>
        <dbReference type="Proteomes" id="UP000737018"/>
    </source>
</evidence>
<dbReference type="InterPro" id="IPR001005">
    <property type="entry name" value="SANT/Myb"/>
</dbReference>
<dbReference type="AlphaFoldDB" id="A0A8J4Q6B4"/>
<dbReference type="PROSITE" id="PS51294">
    <property type="entry name" value="HTH_MYB"/>
    <property type="match status" value="2"/>
</dbReference>
<keyword evidence="2" id="KW-0677">Repeat</keyword>
<protein>
    <submittedName>
        <fullName evidence="10">Uncharacterized protein</fullName>
    </submittedName>
</protein>
<dbReference type="PANTHER" id="PTHR48000">
    <property type="entry name" value="OS09G0431300 PROTEIN"/>
    <property type="match status" value="1"/>
</dbReference>
<dbReference type="SMART" id="SM00717">
    <property type="entry name" value="SANT"/>
    <property type="match status" value="2"/>
</dbReference>
<evidence type="ECO:0000259" key="8">
    <source>
        <dbReference type="PROSITE" id="PS50090"/>
    </source>
</evidence>
<dbReference type="Gene3D" id="1.10.10.60">
    <property type="entry name" value="Homeodomain-like"/>
    <property type="match status" value="2"/>
</dbReference>
<dbReference type="InterPro" id="IPR017930">
    <property type="entry name" value="Myb_dom"/>
</dbReference>
<dbReference type="FunFam" id="1.10.10.60:FF:000222">
    <property type="entry name" value="Transcription factor MYB36"/>
    <property type="match status" value="1"/>
</dbReference>
<evidence type="ECO:0000256" key="6">
    <source>
        <dbReference type="ARBA" id="ARBA00023242"/>
    </source>
</evidence>
<evidence type="ECO:0000256" key="1">
    <source>
        <dbReference type="ARBA" id="ARBA00004123"/>
    </source>
</evidence>
<feature type="domain" description="Myb-like" evidence="8">
    <location>
        <begin position="9"/>
        <end position="62"/>
    </location>
</feature>
<evidence type="ECO:0000256" key="5">
    <source>
        <dbReference type="ARBA" id="ARBA00023163"/>
    </source>
</evidence>
<evidence type="ECO:0000313" key="10">
    <source>
        <dbReference type="EMBL" id="KAF3943803.1"/>
    </source>
</evidence>
<organism evidence="10 11">
    <name type="scientific">Castanea mollissima</name>
    <name type="common">Chinese chestnut</name>
    <dbReference type="NCBI Taxonomy" id="60419"/>
    <lineage>
        <taxon>Eukaryota</taxon>
        <taxon>Viridiplantae</taxon>
        <taxon>Streptophyta</taxon>
        <taxon>Embryophyta</taxon>
        <taxon>Tracheophyta</taxon>
        <taxon>Spermatophyta</taxon>
        <taxon>Magnoliopsida</taxon>
        <taxon>eudicotyledons</taxon>
        <taxon>Gunneridae</taxon>
        <taxon>Pentapetalae</taxon>
        <taxon>rosids</taxon>
        <taxon>fabids</taxon>
        <taxon>Fagales</taxon>
        <taxon>Fagaceae</taxon>
        <taxon>Castanea</taxon>
    </lineage>
</organism>
<feature type="domain" description="Myb-like" evidence="8">
    <location>
        <begin position="63"/>
        <end position="113"/>
    </location>
</feature>
<evidence type="ECO:0000259" key="9">
    <source>
        <dbReference type="PROSITE" id="PS51294"/>
    </source>
</evidence>
<comment type="caution">
    <text evidence="10">The sequence shown here is derived from an EMBL/GenBank/DDBJ whole genome shotgun (WGS) entry which is preliminary data.</text>
</comment>
<dbReference type="SUPFAM" id="SSF46689">
    <property type="entry name" value="Homeodomain-like"/>
    <property type="match status" value="1"/>
</dbReference>
<evidence type="ECO:0000256" key="2">
    <source>
        <dbReference type="ARBA" id="ARBA00022737"/>
    </source>
</evidence>
<dbReference type="FunFam" id="1.10.10.60:FF:000015">
    <property type="entry name" value="Transcription factor RAX3"/>
    <property type="match status" value="1"/>
</dbReference>
<evidence type="ECO:0000256" key="7">
    <source>
        <dbReference type="SAM" id="MobiDB-lite"/>
    </source>
</evidence>
<name>A0A8J4Q6B4_9ROSI</name>
<keyword evidence="6" id="KW-0539">Nucleus</keyword>
<dbReference type="InterPro" id="IPR009057">
    <property type="entry name" value="Homeodomain-like_sf"/>
</dbReference>
<dbReference type="PANTHER" id="PTHR48000:SF46">
    <property type="entry name" value="TRANSCRIPTION FACTOR MYB36"/>
    <property type="match status" value="1"/>
</dbReference>
<reference evidence="10" key="1">
    <citation type="submission" date="2020-03" db="EMBL/GenBank/DDBJ databases">
        <title>Castanea mollissima Vanexum genome sequencing.</title>
        <authorList>
            <person name="Staton M."/>
        </authorList>
    </citation>
    <scope>NUCLEOTIDE SEQUENCE</scope>
    <source>
        <tissue evidence="10">Leaf</tissue>
    </source>
</reference>
<dbReference type="OrthoDB" id="2143914at2759"/>
<dbReference type="Pfam" id="PF00249">
    <property type="entry name" value="Myb_DNA-binding"/>
    <property type="match status" value="2"/>
</dbReference>
<gene>
    <name evidence="10" type="ORF">CMV_029670</name>
</gene>
<keyword evidence="4" id="KW-0238">DNA-binding</keyword>
<evidence type="ECO:0000256" key="3">
    <source>
        <dbReference type="ARBA" id="ARBA00023015"/>
    </source>
</evidence>
<keyword evidence="3" id="KW-0805">Transcription regulation</keyword>
<feature type="region of interest" description="Disordered" evidence="7">
    <location>
        <begin position="120"/>
        <end position="150"/>
    </location>
</feature>
<keyword evidence="11" id="KW-1185">Reference proteome</keyword>
<feature type="domain" description="HTH myb-type" evidence="9">
    <location>
        <begin position="9"/>
        <end position="62"/>
    </location>
</feature>
<dbReference type="EMBL" id="JRKL02012771">
    <property type="protein sequence ID" value="KAF3943803.1"/>
    <property type="molecule type" value="Genomic_DNA"/>
</dbReference>
<keyword evidence="5" id="KW-0804">Transcription</keyword>
<comment type="subcellular location">
    <subcellularLocation>
        <location evidence="1">Nucleus</location>
    </subcellularLocation>
</comment>
<dbReference type="Proteomes" id="UP000737018">
    <property type="component" value="Unassembled WGS sequence"/>
</dbReference>
<evidence type="ECO:0000256" key="4">
    <source>
        <dbReference type="ARBA" id="ARBA00023125"/>
    </source>
</evidence>